<feature type="compositionally biased region" description="Basic and acidic residues" evidence="1">
    <location>
        <begin position="414"/>
        <end position="436"/>
    </location>
</feature>
<feature type="compositionally biased region" description="Low complexity" evidence="1">
    <location>
        <begin position="218"/>
        <end position="255"/>
    </location>
</feature>
<organism evidence="2 3">
    <name type="scientific">Paraphoma chrysanthemicola</name>
    <dbReference type="NCBI Taxonomy" id="798071"/>
    <lineage>
        <taxon>Eukaryota</taxon>
        <taxon>Fungi</taxon>
        <taxon>Dikarya</taxon>
        <taxon>Ascomycota</taxon>
        <taxon>Pezizomycotina</taxon>
        <taxon>Dothideomycetes</taxon>
        <taxon>Pleosporomycetidae</taxon>
        <taxon>Pleosporales</taxon>
        <taxon>Pleosporineae</taxon>
        <taxon>Phaeosphaeriaceae</taxon>
        <taxon>Paraphoma</taxon>
    </lineage>
</organism>
<dbReference type="OrthoDB" id="10418543at2759"/>
<name>A0A8K0RFY8_9PLEO</name>
<evidence type="ECO:0000313" key="2">
    <source>
        <dbReference type="EMBL" id="KAH7094322.1"/>
    </source>
</evidence>
<feature type="compositionally biased region" description="Low complexity" evidence="1">
    <location>
        <begin position="298"/>
        <end position="308"/>
    </location>
</feature>
<dbReference type="Proteomes" id="UP000813461">
    <property type="component" value="Unassembled WGS sequence"/>
</dbReference>
<feature type="compositionally biased region" description="Basic and acidic residues" evidence="1">
    <location>
        <begin position="120"/>
        <end position="157"/>
    </location>
</feature>
<dbReference type="AlphaFoldDB" id="A0A8K0RFY8"/>
<feature type="compositionally biased region" description="Low complexity" evidence="1">
    <location>
        <begin position="40"/>
        <end position="55"/>
    </location>
</feature>
<feature type="compositionally biased region" description="Polar residues" evidence="1">
    <location>
        <begin position="172"/>
        <end position="187"/>
    </location>
</feature>
<sequence length="467" mass="53362">MAYQDYNDRYGAGWSHYGDYREGQEYPSYYDKQPREPQGYRSGQSSYSSASSEYISRPKYSKTDYITPKSRSSHRSGTDKQRYRSAYMNTNEDYIEPPLQDDREDYIAPRKKDTHRRRHTGYERQYEQGRWGEDVEMKRSRQADDREYPRRHDETRYYDNTSYNSRDAGISAQDQYTPSYTFSTNIPGSFPHEPEYSPPTKPIYTPKKTRFHNDPSRSRLPSVSSSSSYDSGSDIQSIPQTSQPKPRSTSTSKSNRTNRSKHPSTSKTSDHRSASPKLDSDADPERAYGSDFATLVDSSSESASSSSRNIRHSRQQRRRDSDITSLPNRSISPSHRQRYASPAFGRPRTSTTRKASRSARNEKVHGSDVESLHDESDVEWYGSDVAVIESNQRQTRSRNKQDGDGGSDICSLPDKTRDEWRGRRASDVESLRREGRGGMSDVESGSGSGSEGRWDCDDGVELSSDEE</sequence>
<feature type="compositionally biased region" description="Acidic residues" evidence="1">
    <location>
        <begin position="457"/>
        <end position="467"/>
    </location>
</feature>
<gene>
    <name evidence="2" type="ORF">FB567DRAFT_585707</name>
</gene>
<keyword evidence="3" id="KW-1185">Reference proteome</keyword>
<comment type="caution">
    <text evidence="2">The sequence shown here is derived from an EMBL/GenBank/DDBJ whole genome shotgun (WGS) entry which is preliminary data.</text>
</comment>
<protein>
    <submittedName>
        <fullName evidence="2">Uncharacterized protein</fullName>
    </submittedName>
</protein>
<accession>A0A8K0RFY8</accession>
<evidence type="ECO:0000313" key="3">
    <source>
        <dbReference type="Proteomes" id="UP000813461"/>
    </source>
</evidence>
<feature type="compositionally biased region" description="Basic and acidic residues" evidence="1">
    <location>
        <begin position="359"/>
        <end position="375"/>
    </location>
</feature>
<dbReference type="EMBL" id="JAGMVJ010000001">
    <property type="protein sequence ID" value="KAH7094322.1"/>
    <property type="molecule type" value="Genomic_DNA"/>
</dbReference>
<evidence type="ECO:0000256" key="1">
    <source>
        <dbReference type="SAM" id="MobiDB-lite"/>
    </source>
</evidence>
<feature type="region of interest" description="Disordered" evidence="1">
    <location>
        <begin position="1"/>
        <end position="467"/>
    </location>
</feature>
<proteinExistence type="predicted"/>
<reference evidence="2" key="1">
    <citation type="journal article" date="2021" name="Nat. Commun.">
        <title>Genetic determinants of endophytism in the Arabidopsis root mycobiome.</title>
        <authorList>
            <person name="Mesny F."/>
            <person name="Miyauchi S."/>
            <person name="Thiergart T."/>
            <person name="Pickel B."/>
            <person name="Atanasova L."/>
            <person name="Karlsson M."/>
            <person name="Huettel B."/>
            <person name="Barry K.W."/>
            <person name="Haridas S."/>
            <person name="Chen C."/>
            <person name="Bauer D."/>
            <person name="Andreopoulos W."/>
            <person name="Pangilinan J."/>
            <person name="LaButti K."/>
            <person name="Riley R."/>
            <person name="Lipzen A."/>
            <person name="Clum A."/>
            <person name="Drula E."/>
            <person name="Henrissat B."/>
            <person name="Kohler A."/>
            <person name="Grigoriev I.V."/>
            <person name="Martin F.M."/>
            <person name="Hacquard S."/>
        </authorList>
    </citation>
    <scope>NUCLEOTIDE SEQUENCE</scope>
    <source>
        <strain evidence="2">MPI-SDFR-AT-0120</strain>
    </source>
</reference>
<feature type="compositionally biased region" description="Basic and acidic residues" evidence="1">
    <location>
        <begin position="268"/>
        <end position="288"/>
    </location>
</feature>